<feature type="domain" description="Glycoside hydrolase family 5 C-terminal" evidence="5">
    <location>
        <begin position="644"/>
        <end position="728"/>
    </location>
</feature>
<dbReference type="Gene3D" id="3.20.20.80">
    <property type="entry name" value="Glycosidases"/>
    <property type="match status" value="2"/>
</dbReference>
<dbReference type="Proteomes" id="UP000019384">
    <property type="component" value="Unassembled WGS sequence"/>
</dbReference>
<name>W6MMI9_9ASCO</name>
<evidence type="ECO:0000313" key="6">
    <source>
        <dbReference type="EMBL" id="CDK26147.1"/>
    </source>
</evidence>
<dbReference type="PANTHER" id="PTHR31308">
    <property type="match status" value="1"/>
</dbReference>
<feature type="domain" description="Glycoside hydrolase family 5" evidence="4">
    <location>
        <begin position="101"/>
        <end position="166"/>
    </location>
</feature>
<evidence type="ECO:0008006" key="8">
    <source>
        <dbReference type="Google" id="ProtNLM"/>
    </source>
</evidence>
<dbReference type="GO" id="GO:0005829">
    <property type="term" value="C:cytosol"/>
    <property type="evidence" value="ECO:0007669"/>
    <property type="project" value="EnsemblFungi"/>
</dbReference>
<dbReference type="EMBL" id="HG793126">
    <property type="protein sequence ID" value="CDK26147.1"/>
    <property type="molecule type" value="Genomic_DNA"/>
</dbReference>
<dbReference type="PANTHER" id="PTHR31308:SF5">
    <property type="entry name" value="ERGOSTERYL-BETA-GLUCOSIDASE"/>
    <property type="match status" value="1"/>
</dbReference>
<dbReference type="STRING" id="1382522.W6MMI9"/>
<dbReference type="GO" id="GO:1904462">
    <property type="term" value="P:ergosteryl 3-beta-D-glucoside catabolic process"/>
    <property type="evidence" value="ECO:0007669"/>
    <property type="project" value="EnsemblFungi"/>
</dbReference>
<protein>
    <recommendedName>
        <fullName evidence="8">Glycoside hydrolase family 5 domain-containing protein</fullName>
    </recommendedName>
</protein>
<dbReference type="InterPro" id="IPR041036">
    <property type="entry name" value="GH5_C"/>
</dbReference>
<dbReference type="FunFam" id="3.20.20.80:FF:000174">
    <property type="entry name" value="YIR007W-like protein"/>
    <property type="match status" value="1"/>
</dbReference>
<accession>W6MMI9</accession>
<dbReference type="InterPro" id="IPR001547">
    <property type="entry name" value="Glyco_hydro_5"/>
</dbReference>
<dbReference type="OrthoDB" id="9971853at2759"/>
<dbReference type="InterPro" id="IPR017853">
    <property type="entry name" value="GH"/>
</dbReference>
<dbReference type="InterPro" id="IPR018087">
    <property type="entry name" value="Glyco_hydro_5_CS"/>
</dbReference>
<reference evidence="6" key="2">
    <citation type="submission" date="2014-02" db="EMBL/GenBank/DDBJ databases">
        <title>Complete DNA sequence of /Kuraishia capsulata/ illustrates novel genomic features among budding yeasts (/Saccharomycotina/).</title>
        <authorList>
            <person name="Morales L."/>
            <person name="Noel B."/>
            <person name="Porcel B."/>
            <person name="Marcet-Houben M."/>
            <person name="Hullo M-F."/>
            <person name="Sacerdot C."/>
            <person name="Tekaia F."/>
            <person name="Leh-Louis V."/>
            <person name="Despons L."/>
            <person name="Khanna V."/>
            <person name="Aury J-M."/>
            <person name="Barbe V."/>
            <person name="Couloux A."/>
            <person name="Labadie K."/>
            <person name="Pelletier E."/>
            <person name="Souciet J-L."/>
            <person name="Boekhout T."/>
            <person name="Gabaldon T."/>
            <person name="Wincker P."/>
            <person name="Dujon B."/>
        </authorList>
    </citation>
    <scope>NUCLEOTIDE SEQUENCE</scope>
    <source>
        <strain evidence="6">CBS 1993</strain>
    </source>
</reference>
<dbReference type="GO" id="GO:0050295">
    <property type="term" value="F:steryl-beta-glucosidase activity"/>
    <property type="evidence" value="ECO:0007669"/>
    <property type="project" value="EnsemblFungi"/>
</dbReference>
<gene>
    <name evidence="6" type="ORF">KUCA_T00002118001</name>
</gene>
<dbReference type="PROSITE" id="PS00659">
    <property type="entry name" value="GLYCOSYL_HYDROL_F5"/>
    <property type="match status" value="1"/>
</dbReference>
<dbReference type="GO" id="GO:0000272">
    <property type="term" value="P:polysaccharide catabolic process"/>
    <property type="evidence" value="ECO:0007669"/>
    <property type="project" value="InterPro"/>
</dbReference>
<dbReference type="Pfam" id="PF18564">
    <property type="entry name" value="Glyco_hydro_5_C"/>
    <property type="match status" value="1"/>
</dbReference>
<dbReference type="InterPro" id="IPR052066">
    <property type="entry name" value="Glycosphingolipid_Hydrolases"/>
</dbReference>
<evidence type="ECO:0000259" key="4">
    <source>
        <dbReference type="Pfam" id="PF00150"/>
    </source>
</evidence>
<evidence type="ECO:0000259" key="5">
    <source>
        <dbReference type="Pfam" id="PF18564"/>
    </source>
</evidence>
<dbReference type="RefSeq" id="XP_022458155.1">
    <property type="nucleotide sequence ID" value="XM_022604367.1"/>
</dbReference>
<keyword evidence="2" id="KW-0378">Hydrolase</keyword>
<dbReference type="InterPro" id="IPR013780">
    <property type="entry name" value="Glyco_hydro_b"/>
</dbReference>
<keyword evidence="3" id="KW-0326">Glycosidase</keyword>
<sequence>MSLGYSPLPESDYSHRPTMQRLSHAELNCVTEPTRLSINEDGHLIQDRSGRTITLKGINLDPSMKLPAVPVVHSYDSARDGLFWDSGDRVSFVGRPFPLEEASTHFKRIKSWGYNTIRYVFTWEAIEHEGPDIYDDDFIDYTVKILKVIEEVGGLYVIIDPHQDVWSRFTGGSGAPLWTLYAAGFEPRNFSKNEAAFLQNTYPDPHNYPKMVWPSNYTRLATQTMMTMFFSGRMFLPKAIIGGVNIQDYLQGHFIEAFKYLVGSIKCLVPELFNTVILAVESLNEPNWGIYGNSNIGELPKDQQLRIDTTPTAFQGMKLGMGYAEPVDTYYISVFGPRKSGTKLVDPDGVKAWIDDDSMDKHYGFQRDPGWKLGTCIFAQHGVWDADSRELLIPDYFATDPRTGDSLTTESFININFVQFYQGYRNAMRQVDDSIMLIMQAPVFEIPPHVKGTALIDSRTLVAQHYYDGMSLMFKTWNRKYNVDTLGIMRGRYSNPVFGVVLGESNIRRSIRDQMRELARETVENVGKVPLIITETGMPFDMDDKIAFKNGDYSSQMSALDAIGYALEGAQLSHTYWCYSHINCHEWGDRWNNEDFSFWSEDEIQKTALADYSQVSSSDSETLDNVDLDSNVFPGTRVADAIIRPYAALVNGVITECEFDLKSGKFTLSIAPSDLKEPTVVFLPQRHFRPGYFEVTVSNGYTELKTSNTIQILEWYYDNSSSEVQLEVVKEVDNELYESSIIQSLNLAACGCF</sequence>
<reference evidence="6" key="1">
    <citation type="submission" date="2013-12" db="EMBL/GenBank/DDBJ databases">
        <authorList>
            <person name="Genoscope - CEA"/>
        </authorList>
    </citation>
    <scope>NUCLEOTIDE SEQUENCE</scope>
    <source>
        <strain evidence="6">CBS 1993</strain>
    </source>
</reference>
<dbReference type="HOGENOM" id="CLU_009024_0_1_1"/>
<keyword evidence="7" id="KW-1185">Reference proteome</keyword>
<evidence type="ECO:0000256" key="3">
    <source>
        <dbReference type="ARBA" id="ARBA00023295"/>
    </source>
</evidence>
<dbReference type="GeneID" id="34519543"/>
<evidence type="ECO:0000256" key="2">
    <source>
        <dbReference type="ARBA" id="ARBA00022801"/>
    </source>
</evidence>
<evidence type="ECO:0000256" key="1">
    <source>
        <dbReference type="ARBA" id="ARBA00005641"/>
    </source>
</evidence>
<dbReference type="AlphaFoldDB" id="W6MMI9"/>
<dbReference type="SUPFAM" id="SSF51445">
    <property type="entry name" value="(Trans)glycosidases"/>
    <property type="match status" value="2"/>
</dbReference>
<proteinExistence type="inferred from homology"/>
<evidence type="ECO:0000313" key="7">
    <source>
        <dbReference type="Proteomes" id="UP000019384"/>
    </source>
</evidence>
<dbReference type="Gene3D" id="2.60.40.1180">
    <property type="entry name" value="Golgi alpha-mannosidase II"/>
    <property type="match status" value="1"/>
</dbReference>
<dbReference type="Pfam" id="PF00150">
    <property type="entry name" value="Cellulase"/>
    <property type="match status" value="1"/>
</dbReference>
<organism evidence="6 7">
    <name type="scientific">Kuraishia capsulata CBS 1993</name>
    <dbReference type="NCBI Taxonomy" id="1382522"/>
    <lineage>
        <taxon>Eukaryota</taxon>
        <taxon>Fungi</taxon>
        <taxon>Dikarya</taxon>
        <taxon>Ascomycota</taxon>
        <taxon>Saccharomycotina</taxon>
        <taxon>Pichiomycetes</taxon>
        <taxon>Pichiales</taxon>
        <taxon>Pichiaceae</taxon>
        <taxon>Kuraishia</taxon>
    </lineage>
</organism>
<comment type="similarity">
    <text evidence="1">Belongs to the glycosyl hydrolase 5 (cellulase A) family.</text>
</comment>